<feature type="compositionally biased region" description="Low complexity" evidence="1">
    <location>
        <begin position="454"/>
        <end position="473"/>
    </location>
</feature>
<evidence type="ECO:0000313" key="2">
    <source>
        <dbReference type="Proteomes" id="UP000887560"/>
    </source>
</evidence>
<feature type="compositionally biased region" description="Basic and acidic residues" evidence="1">
    <location>
        <begin position="1"/>
        <end position="10"/>
    </location>
</feature>
<reference evidence="3" key="1">
    <citation type="submission" date="2022-11" db="UniProtKB">
        <authorList>
            <consortium name="WormBaseParasite"/>
        </authorList>
    </citation>
    <scope>IDENTIFICATION</scope>
</reference>
<evidence type="ECO:0000313" key="3">
    <source>
        <dbReference type="WBParaSite" id="scf7180000418704.g2779"/>
    </source>
</evidence>
<name>A0A915NND9_9BILA</name>
<dbReference type="Proteomes" id="UP000887560">
    <property type="component" value="Unplaced"/>
</dbReference>
<proteinExistence type="predicted"/>
<evidence type="ECO:0000256" key="1">
    <source>
        <dbReference type="SAM" id="MobiDB-lite"/>
    </source>
</evidence>
<accession>A0A915NND9</accession>
<keyword evidence="2" id="KW-1185">Reference proteome</keyword>
<dbReference type="AlphaFoldDB" id="A0A915NND9"/>
<organism evidence="2 3">
    <name type="scientific">Meloidogyne floridensis</name>
    <dbReference type="NCBI Taxonomy" id="298350"/>
    <lineage>
        <taxon>Eukaryota</taxon>
        <taxon>Metazoa</taxon>
        <taxon>Ecdysozoa</taxon>
        <taxon>Nematoda</taxon>
        <taxon>Chromadorea</taxon>
        <taxon>Rhabditida</taxon>
        <taxon>Tylenchina</taxon>
        <taxon>Tylenchomorpha</taxon>
        <taxon>Tylenchoidea</taxon>
        <taxon>Meloidogynidae</taxon>
        <taxon>Meloidogyninae</taxon>
        <taxon>Meloidogyne</taxon>
    </lineage>
</organism>
<feature type="region of interest" description="Disordered" evidence="1">
    <location>
        <begin position="1"/>
        <end position="35"/>
    </location>
</feature>
<sequence length="526" mass="60126">GSDKHPESFKHHNINGEDSNSTMIDPEPNLMDSSIHINTKNAGSHHEKNFDNNDDFFQGLDDFFDKSMAHSTIGTSVVQAYKPSAFITESQSHNKFIGNGSSIVTDKASEYNPIGYENDEFYKNVEPLSIFVKIAWREIKENNFEYPHYLTDETKERFNLKLTGNLLESGQQFVGKTDGYDNFHFTQHDIIEEQLGGTKYFLEISINGHNVRLHFLRGDGKGDLTKTVLCTSAIYEKGINFYEINFGTEKRNPSCILVDNSTEVRKDLKELKLKEKCIYNSTSEEIVQNKIDKIFAQNFANGKNKKEKILKLLCEMYKKEKCAAAVVDNVNYEFDLNVINNQKPERYVTTHCVDKKRKEIVENNTSHVSKKSKGINNIAHNLNKVTNTHNLGSLYQRNFMESNLANNHPEINLMNPSMITNENKNQESNHVTNIHDNDDFFDGLDDYLESTMGSTHSSVDESQSSSNSIGNNIMTNEASEYDPIPDNNFTKNDKNIHSMEADDMLEDDLKFIWKNDEPQNLSKVLL</sequence>
<protein>
    <submittedName>
        <fullName evidence="3">Uncharacterized protein</fullName>
    </submittedName>
</protein>
<dbReference type="WBParaSite" id="scf7180000418704.g2779">
    <property type="protein sequence ID" value="scf7180000418704.g2779"/>
    <property type="gene ID" value="scf7180000418704.g2779"/>
</dbReference>
<feature type="region of interest" description="Disordered" evidence="1">
    <location>
        <begin position="452"/>
        <end position="486"/>
    </location>
</feature>